<protein>
    <submittedName>
        <fullName evidence="1">Uncharacterized protein</fullName>
    </submittedName>
</protein>
<dbReference type="EMBL" id="CP003006">
    <property type="protein sequence ID" value="AEO59766.1"/>
    <property type="molecule type" value="Genomic_DNA"/>
</dbReference>
<dbReference type="OrthoDB" id="4927664at2759"/>
<accession>G2QJK9</accession>
<evidence type="ECO:0000313" key="1">
    <source>
        <dbReference type="EMBL" id="AEO59766.1"/>
    </source>
</evidence>
<keyword evidence="2" id="KW-1185">Reference proteome</keyword>
<name>G2QJK9_THET4</name>
<dbReference type="HOGENOM" id="CLU_2924337_0_0_1"/>
<dbReference type="RefSeq" id="XP_003665011.1">
    <property type="nucleotide sequence ID" value="XM_003664963.1"/>
</dbReference>
<proteinExistence type="predicted"/>
<dbReference type="KEGG" id="mtm:MYCTH_2308286"/>
<sequence>MNQQQISTTLLGHKIVLQDVVANIAGIVKWAEEVVRSAVRDLPYASIVMAGVSLFLPLQRS</sequence>
<dbReference type="Proteomes" id="UP000007322">
    <property type="component" value="Chromosome 5"/>
</dbReference>
<dbReference type="AlphaFoldDB" id="G2QJK9"/>
<reference evidence="1 2" key="1">
    <citation type="journal article" date="2011" name="Nat. Biotechnol.">
        <title>Comparative genomic analysis of the thermophilic biomass-degrading fungi Myceliophthora thermophila and Thielavia terrestris.</title>
        <authorList>
            <person name="Berka R.M."/>
            <person name="Grigoriev I.V."/>
            <person name="Otillar R."/>
            <person name="Salamov A."/>
            <person name="Grimwood J."/>
            <person name="Reid I."/>
            <person name="Ishmael N."/>
            <person name="John T."/>
            <person name="Darmond C."/>
            <person name="Moisan M.-C."/>
            <person name="Henrissat B."/>
            <person name="Coutinho P.M."/>
            <person name="Lombard V."/>
            <person name="Natvig D.O."/>
            <person name="Lindquist E."/>
            <person name="Schmutz J."/>
            <person name="Lucas S."/>
            <person name="Harris P."/>
            <person name="Powlowski J."/>
            <person name="Bellemare A."/>
            <person name="Taylor D."/>
            <person name="Butler G."/>
            <person name="de Vries R.P."/>
            <person name="Allijn I.E."/>
            <person name="van den Brink J."/>
            <person name="Ushinsky S."/>
            <person name="Storms R."/>
            <person name="Powell A.J."/>
            <person name="Paulsen I.T."/>
            <person name="Elbourne L.D.H."/>
            <person name="Baker S.E."/>
            <person name="Magnuson J."/>
            <person name="LaBoissiere S."/>
            <person name="Clutterbuck A.J."/>
            <person name="Martinez D."/>
            <person name="Wogulis M."/>
            <person name="de Leon A.L."/>
            <person name="Rey M.W."/>
            <person name="Tsang A."/>
        </authorList>
    </citation>
    <scope>NUCLEOTIDE SEQUENCE [LARGE SCALE GENOMIC DNA]</scope>
    <source>
        <strain evidence="2">ATCC 42464 / BCRC 31852 / DSM 1799</strain>
    </source>
</reference>
<dbReference type="InParanoid" id="G2QJK9"/>
<gene>
    <name evidence="1" type="ORF">MYCTH_2308286</name>
</gene>
<dbReference type="VEuPathDB" id="FungiDB:MYCTH_2308286"/>
<evidence type="ECO:0000313" key="2">
    <source>
        <dbReference type="Proteomes" id="UP000007322"/>
    </source>
</evidence>
<dbReference type="GeneID" id="11507039"/>
<organism evidence="1 2">
    <name type="scientific">Thermothelomyces thermophilus (strain ATCC 42464 / BCRC 31852 / DSM 1799)</name>
    <name type="common">Sporotrichum thermophile</name>
    <dbReference type="NCBI Taxonomy" id="573729"/>
    <lineage>
        <taxon>Eukaryota</taxon>
        <taxon>Fungi</taxon>
        <taxon>Dikarya</taxon>
        <taxon>Ascomycota</taxon>
        <taxon>Pezizomycotina</taxon>
        <taxon>Sordariomycetes</taxon>
        <taxon>Sordariomycetidae</taxon>
        <taxon>Sordariales</taxon>
        <taxon>Chaetomiaceae</taxon>
        <taxon>Thermothelomyces</taxon>
    </lineage>
</organism>